<evidence type="ECO:0000313" key="1">
    <source>
        <dbReference type="EMBL" id="MBL3655878.1"/>
    </source>
</evidence>
<dbReference type="RefSeq" id="WP_202243553.1">
    <property type="nucleotide sequence ID" value="NZ_JAESIY010000003.1"/>
</dbReference>
<evidence type="ECO:0000313" key="2">
    <source>
        <dbReference type="Proteomes" id="UP000659388"/>
    </source>
</evidence>
<comment type="caution">
    <text evidence="1">The sequence shown here is derived from an EMBL/GenBank/DDBJ whole genome shotgun (WGS) entry which is preliminary data.</text>
</comment>
<dbReference type="AlphaFoldDB" id="A0A937F8E4"/>
<organism evidence="1 2">
    <name type="scientific">Fulvivirga sediminis</name>
    <dbReference type="NCBI Taxonomy" id="2803949"/>
    <lineage>
        <taxon>Bacteria</taxon>
        <taxon>Pseudomonadati</taxon>
        <taxon>Bacteroidota</taxon>
        <taxon>Cytophagia</taxon>
        <taxon>Cytophagales</taxon>
        <taxon>Fulvivirgaceae</taxon>
        <taxon>Fulvivirga</taxon>
    </lineage>
</organism>
<gene>
    <name evidence="1" type="ORF">JL102_07035</name>
</gene>
<dbReference type="EMBL" id="JAESIY010000003">
    <property type="protein sequence ID" value="MBL3655878.1"/>
    <property type="molecule type" value="Genomic_DNA"/>
</dbReference>
<accession>A0A937F8E4</accession>
<proteinExistence type="predicted"/>
<keyword evidence="2" id="KW-1185">Reference proteome</keyword>
<name>A0A937F8E4_9BACT</name>
<sequence length="317" mass="36796">MIWKDITNNSEVWMGLKLELNENSNSNSLLESGHNCRFKLCIKSHPVLWGTLGKQYWGVWVLINPVRWESTDMPVAPINSATIEKSRNEDYYRFWSRFFAKQLGNKKAPYLSKGLWTITIGSSYKSRSLNTSVIIYDIDNAYSSENPRWIGWEGESGNIIALKNEPYTESGRVKWYRKLIRENCCPPVLVWYLTCLSAYIIIDGHDRLKAFQSESSPTKFLVLSSIREEQINKDPKVQQNILFGIQQRQKRQTKSKMTVDEINKLLISAFDTRPYCYSITRAKARANFDKKWISEVKALANNLNSSNIQDMIDRIEP</sequence>
<dbReference type="Proteomes" id="UP000659388">
    <property type="component" value="Unassembled WGS sequence"/>
</dbReference>
<reference evidence="1" key="1">
    <citation type="submission" date="2021-01" db="EMBL/GenBank/DDBJ databases">
        <title>Fulvivirga kasyanovii gen. nov., sp nov., a novel member of the phylum Bacteroidetes isolated from seawater in a mussel farm.</title>
        <authorList>
            <person name="Zhao L.-H."/>
            <person name="Wang Z.-J."/>
        </authorList>
    </citation>
    <scope>NUCLEOTIDE SEQUENCE</scope>
    <source>
        <strain evidence="1">2943</strain>
    </source>
</reference>
<evidence type="ECO:0008006" key="3">
    <source>
        <dbReference type="Google" id="ProtNLM"/>
    </source>
</evidence>
<protein>
    <recommendedName>
        <fullName evidence="3">ParB/Sulfiredoxin domain-containing protein</fullName>
    </recommendedName>
</protein>